<sequence>MIEQLMWYYLHVANAFTAASLASSIPEPLNPVKLRPSPSRNLVYSLSTVNHKGYEEAFSES</sequence>
<evidence type="ECO:0000313" key="1">
    <source>
        <dbReference type="EMBL" id="MDU0261285.1"/>
    </source>
</evidence>
<dbReference type="EMBL" id="JAWDES010000006">
    <property type="protein sequence ID" value="MDU0261285.1"/>
    <property type="molecule type" value="Genomic_DNA"/>
</dbReference>
<protein>
    <submittedName>
        <fullName evidence="1">Uncharacterized protein</fullName>
    </submittedName>
</protein>
<organism evidence="1 2">
    <name type="scientific">Alistipes finegoldii</name>
    <dbReference type="NCBI Taxonomy" id="214856"/>
    <lineage>
        <taxon>Bacteria</taxon>
        <taxon>Pseudomonadati</taxon>
        <taxon>Bacteroidota</taxon>
        <taxon>Bacteroidia</taxon>
        <taxon>Bacteroidales</taxon>
        <taxon>Rikenellaceae</taxon>
        <taxon>Alistipes</taxon>
    </lineage>
</organism>
<reference evidence="1" key="1">
    <citation type="submission" date="2023-10" db="EMBL/GenBank/DDBJ databases">
        <title>Genome Sequence of the Bacteria from From Gut Wall in Crohn's Disease.</title>
        <authorList>
            <person name="Rodriguez-Palacios A."/>
        </authorList>
    </citation>
    <scope>NUCLEOTIDE SEQUENCE</scope>
    <source>
        <strain evidence="1">CavFT-hAR58</strain>
    </source>
</reference>
<dbReference type="AlphaFoldDB" id="A0AAE4RYF5"/>
<dbReference type="Proteomes" id="UP001181347">
    <property type="component" value="Unassembled WGS sequence"/>
</dbReference>
<accession>A0AAE4RYF5</accession>
<evidence type="ECO:0000313" key="2">
    <source>
        <dbReference type="Proteomes" id="UP001181347"/>
    </source>
</evidence>
<proteinExistence type="predicted"/>
<dbReference type="RefSeq" id="WP_237958794.1">
    <property type="nucleotide sequence ID" value="NZ_BAAFKU010000018.1"/>
</dbReference>
<comment type="caution">
    <text evidence="1">The sequence shown here is derived from an EMBL/GenBank/DDBJ whole genome shotgun (WGS) entry which is preliminary data.</text>
</comment>
<gene>
    <name evidence="1" type="ORF">RVH17_14425</name>
</gene>
<name>A0AAE4RYF5_9BACT</name>